<dbReference type="EMBL" id="FQVY01000001">
    <property type="protein sequence ID" value="SHF79914.1"/>
    <property type="molecule type" value="Genomic_DNA"/>
</dbReference>
<reference evidence="2" key="1">
    <citation type="submission" date="2016-11" db="EMBL/GenBank/DDBJ databases">
        <authorList>
            <person name="Jaros S."/>
            <person name="Januszkiewicz K."/>
            <person name="Wedrychowicz H."/>
        </authorList>
    </citation>
    <scope>NUCLEOTIDE SEQUENCE [LARGE SCALE GENOMIC DNA]</scope>
    <source>
        <strain evidence="2">DSM 4029</strain>
    </source>
</reference>
<evidence type="ECO:0008006" key="3">
    <source>
        <dbReference type="Google" id="ProtNLM"/>
    </source>
</evidence>
<dbReference type="Pfam" id="PF06107">
    <property type="entry name" value="DUF951"/>
    <property type="match status" value="1"/>
</dbReference>
<dbReference type="PANTHER" id="PTHR38455">
    <property type="entry name" value="HYPOTHETICAL CYTOSOLIC PROTEIN"/>
    <property type="match status" value="1"/>
</dbReference>
<dbReference type="Proteomes" id="UP000184089">
    <property type="component" value="Unassembled WGS sequence"/>
</dbReference>
<dbReference type="AlphaFoldDB" id="A0AAQ1MBY0"/>
<dbReference type="PANTHER" id="PTHR38455:SF1">
    <property type="entry name" value="DUF951 DOMAIN-CONTAINING PROTEIN"/>
    <property type="match status" value="1"/>
</dbReference>
<accession>A0AAQ1MBY0</accession>
<proteinExistence type="predicted"/>
<evidence type="ECO:0000313" key="2">
    <source>
        <dbReference type="Proteomes" id="UP000184089"/>
    </source>
</evidence>
<protein>
    <recommendedName>
        <fullName evidence="3">DUF951 family protein</fullName>
    </recommendedName>
</protein>
<name>A0AAQ1MBY0_9FIRM</name>
<comment type="caution">
    <text evidence="1">The sequence shown here is derived from an EMBL/GenBank/DDBJ whole genome shotgun (WGS) entry which is preliminary data.</text>
</comment>
<evidence type="ECO:0000313" key="1">
    <source>
        <dbReference type="EMBL" id="SHF79914.1"/>
    </source>
</evidence>
<gene>
    <name evidence="1" type="ORF">SAMN05444424_0720</name>
</gene>
<organism evidence="1 2">
    <name type="scientific">Bittarella massiliensis</name>
    <name type="common">ex Durand et al. 2017</name>
    <dbReference type="NCBI Taxonomy" id="1720313"/>
    <lineage>
        <taxon>Bacteria</taxon>
        <taxon>Bacillati</taxon>
        <taxon>Bacillota</taxon>
        <taxon>Clostridia</taxon>
        <taxon>Eubacteriales</taxon>
        <taxon>Oscillospiraceae</taxon>
        <taxon>Bittarella (ex Durand et al. 2017)</taxon>
    </lineage>
</organism>
<dbReference type="InterPro" id="IPR009296">
    <property type="entry name" value="DUF951"/>
</dbReference>
<sequence length="127" mass="14566">MRREPRESRPPNLLEAVIKIAKTGKTLYNREGNSAFLSHGGKRAFRLLLIWERGVWREMDIRVGDRLQMKKKHPCGSFEFVVLRAGMDFKIQCTGCGRVVELPRSKCEKNIKKLFPLPREEGPQGGS</sequence>